<reference evidence="1" key="1">
    <citation type="journal article" date="2015" name="Nature">
        <title>Complex archaea that bridge the gap between prokaryotes and eukaryotes.</title>
        <authorList>
            <person name="Spang A."/>
            <person name="Saw J.H."/>
            <person name="Jorgensen S.L."/>
            <person name="Zaremba-Niedzwiedzka K."/>
            <person name="Martijn J."/>
            <person name="Lind A.E."/>
            <person name="van Eijk R."/>
            <person name="Schleper C."/>
            <person name="Guy L."/>
            <person name="Ettema T.J."/>
        </authorList>
    </citation>
    <scope>NUCLEOTIDE SEQUENCE</scope>
</reference>
<evidence type="ECO:0000313" key="1">
    <source>
        <dbReference type="EMBL" id="KKM65705.1"/>
    </source>
</evidence>
<gene>
    <name evidence="1" type="ORF">LCGC14_1488630</name>
</gene>
<accession>A0A0F9LMU2</accession>
<comment type="caution">
    <text evidence="1">The sequence shown here is derived from an EMBL/GenBank/DDBJ whole genome shotgun (WGS) entry which is preliminary data.</text>
</comment>
<feature type="non-terminal residue" evidence="1">
    <location>
        <position position="1"/>
    </location>
</feature>
<proteinExistence type="predicted"/>
<name>A0A0F9LMU2_9ZZZZ</name>
<dbReference type="AlphaFoldDB" id="A0A0F9LMU2"/>
<protein>
    <submittedName>
        <fullName evidence="1">Uncharacterized protein</fullName>
    </submittedName>
</protein>
<organism evidence="1">
    <name type="scientific">marine sediment metagenome</name>
    <dbReference type="NCBI Taxonomy" id="412755"/>
    <lineage>
        <taxon>unclassified sequences</taxon>
        <taxon>metagenomes</taxon>
        <taxon>ecological metagenomes</taxon>
    </lineage>
</organism>
<sequence>DLQSATGSVVDGIASSLVTAENAFISLRNVALRMLDDIAQALLKGALLKALASLFPGGGFIATTLGIPSSSTASVSAASAPGLTPAVAGGGDVHINFFGPTSGDDAIKEQVIKGIQEAQPGLTNIAVNTVRDRAERNPGFRRALQGA</sequence>
<dbReference type="EMBL" id="LAZR01010679">
    <property type="protein sequence ID" value="KKM65705.1"/>
    <property type="molecule type" value="Genomic_DNA"/>
</dbReference>